<keyword evidence="4" id="KW-1185">Reference proteome</keyword>
<keyword evidence="2" id="KW-1133">Transmembrane helix</keyword>
<feature type="region of interest" description="Disordered" evidence="1">
    <location>
        <begin position="190"/>
        <end position="291"/>
    </location>
</feature>
<dbReference type="RefSeq" id="WP_129203694.1">
    <property type="nucleotide sequence ID" value="NZ_CP035495.1"/>
</dbReference>
<name>A0A4P6EKR6_9MICO</name>
<evidence type="ECO:0000313" key="4">
    <source>
        <dbReference type="Proteomes" id="UP000291758"/>
    </source>
</evidence>
<evidence type="ECO:0000256" key="1">
    <source>
        <dbReference type="SAM" id="MobiDB-lite"/>
    </source>
</evidence>
<feature type="transmembrane region" description="Helical" evidence="2">
    <location>
        <begin position="20"/>
        <end position="39"/>
    </location>
</feature>
<feature type="compositionally biased region" description="Pro residues" evidence="1">
    <location>
        <begin position="241"/>
        <end position="265"/>
    </location>
</feature>
<protein>
    <submittedName>
        <fullName evidence="3">Uncharacterized protein</fullName>
    </submittedName>
</protein>
<gene>
    <name evidence="3" type="ORF">ET495_06845</name>
</gene>
<dbReference type="EMBL" id="CP035495">
    <property type="protein sequence ID" value="QAY63005.1"/>
    <property type="molecule type" value="Genomic_DNA"/>
</dbReference>
<evidence type="ECO:0000313" key="3">
    <source>
        <dbReference type="EMBL" id="QAY63005.1"/>
    </source>
</evidence>
<organism evidence="3 4">
    <name type="scientific">Xylanimonas allomyrinae</name>
    <dbReference type="NCBI Taxonomy" id="2509459"/>
    <lineage>
        <taxon>Bacteria</taxon>
        <taxon>Bacillati</taxon>
        <taxon>Actinomycetota</taxon>
        <taxon>Actinomycetes</taxon>
        <taxon>Micrococcales</taxon>
        <taxon>Promicromonosporaceae</taxon>
        <taxon>Xylanimonas</taxon>
    </lineage>
</organism>
<feature type="compositionally biased region" description="Pro residues" evidence="1">
    <location>
        <begin position="280"/>
        <end position="291"/>
    </location>
</feature>
<keyword evidence="2" id="KW-0472">Membrane</keyword>
<accession>A0A4P6EKR6</accession>
<reference evidence="3 4" key="1">
    <citation type="submission" date="2019-01" db="EMBL/GenBank/DDBJ databases">
        <title>Genome sequencing of strain 2JSPR-7.</title>
        <authorList>
            <person name="Heo J."/>
            <person name="Kim S.-J."/>
            <person name="Kim J.-S."/>
            <person name="Hong S.-B."/>
            <person name="Kwon S.-W."/>
        </authorList>
    </citation>
    <scope>NUCLEOTIDE SEQUENCE [LARGE SCALE GENOMIC DNA]</scope>
    <source>
        <strain evidence="3 4">2JSPR-7</strain>
    </source>
</reference>
<dbReference type="KEGG" id="xyl:ET495_06845"/>
<evidence type="ECO:0000256" key="2">
    <source>
        <dbReference type="SAM" id="Phobius"/>
    </source>
</evidence>
<dbReference type="Proteomes" id="UP000291758">
    <property type="component" value="Chromosome"/>
</dbReference>
<feature type="compositionally biased region" description="Polar residues" evidence="1">
    <location>
        <begin position="217"/>
        <end position="227"/>
    </location>
</feature>
<proteinExistence type="predicted"/>
<keyword evidence="2" id="KW-0812">Transmembrane</keyword>
<feature type="compositionally biased region" description="Low complexity" evidence="1">
    <location>
        <begin position="228"/>
        <end position="240"/>
    </location>
</feature>
<sequence length="291" mass="29384">MRATRHAFGEAGRNTLAAPFLYGALLIAVALVTAAAAFADLTAIARVVAAERAFLDAGGEIVRATHTDGRIDARACAAIADIEGVTAASAVTTHQARLAGRPGHPQNVMTATPGLEDVIDAPTLQPGQILTSVRALDRWSWQTGTQIQLLPAHHGMASELWEPPAELLTTAGTANLGRLGDGADSTLIIPAAPSAPPTNASCARSPQRWILSPPSCPHSSARPNPQTSPSNARSPSASSAPTPPASSPAVPPATPASPPEPPPGSCSPSSPGPDGSDQPSTPPSACPGPQA</sequence>
<feature type="compositionally biased region" description="Low complexity" evidence="1">
    <location>
        <begin position="266"/>
        <end position="279"/>
    </location>
</feature>
<dbReference type="AlphaFoldDB" id="A0A4P6EKR6"/>